<reference evidence="2 3" key="1">
    <citation type="submission" date="2019-03" db="EMBL/GenBank/DDBJ databases">
        <title>First draft genome of Liparis tanakae, snailfish: a comprehensive survey of snailfish specific genes.</title>
        <authorList>
            <person name="Kim W."/>
            <person name="Song I."/>
            <person name="Jeong J.-H."/>
            <person name="Kim D."/>
            <person name="Kim S."/>
            <person name="Ryu S."/>
            <person name="Song J.Y."/>
            <person name="Lee S.K."/>
        </authorList>
    </citation>
    <scope>NUCLEOTIDE SEQUENCE [LARGE SCALE GENOMIC DNA]</scope>
    <source>
        <tissue evidence="2">Muscle</tissue>
    </source>
</reference>
<dbReference type="Proteomes" id="UP000314294">
    <property type="component" value="Unassembled WGS sequence"/>
</dbReference>
<proteinExistence type="predicted"/>
<accession>A0A4Z2F8L0</accession>
<feature type="region of interest" description="Disordered" evidence="1">
    <location>
        <begin position="321"/>
        <end position="392"/>
    </location>
</feature>
<sequence length="392" mass="43302">MWVQGLQKAIVNAEAIVKKVQRRERKILRKKLRVKVEIMEAKNCEARQRKERVPRITLPLHHMVVDLVTINLIRADSCSVNRFTRVHVDGKASEPRCGVNAAKRPVLKRLADRPDGLTSKHATMMDPTMTKAQLMTTQRMRESDRPPTSVNLSMSVKGRSQFLHHDVYETGDEAGQEADQTTNHPATDLQTAETLKPGTCLPDRGCPEPLSSGVPSPVAPDSSARLDHDTFFVMFAMMASVLQTFTRHLLHLPMHLHDVLHAEHHPSGHTPSFCHPVHLRRTQHPVPHPEPGHLPNETLRGVEPPADRVLLLPQHHRSAAGNLPALPEVGPRGGEPPVDVVPETTLDGGPRGAEVVPPGVQERRRRETAVDGVSDDKVQGGRGRRCVGGAGR</sequence>
<organism evidence="2 3">
    <name type="scientific">Liparis tanakae</name>
    <name type="common">Tanaka's snailfish</name>
    <dbReference type="NCBI Taxonomy" id="230148"/>
    <lineage>
        <taxon>Eukaryota</taxon>
        <taxon>Metazoa</taxon>
        <taxon>Chordata</taxon>
        <taxon>Craniata</taxon>
        <taxon>Vertebrata</taxon>
        <taxon>Euteleostomi</taxon>
        <taxon>Actinopterygii</taxon>
        <taxon>Neopterygii</taxon>
        <taxon>Teleostei</taxon>
        <taxon>Neoteleostei</taxon>
        <taxon>Acanthomorphata</taxon>
        <taxon>Eupercaria</taxon>
        <taxon>Perciformes</taxon>
        <taxon>Cottioidei</taxon>
        <taxon>Cottales</taxon>
        <taxon>Liparidae</taxon>
        <taxon>Liparis</taxon>
    </lineage>
</organism>
<comment type="caution">
    <text evidence="2">The sequence shown here is derived from an EMBL/GenBank/DDBJ whole genome shotgun (WGS) entry which is preliminary data.</text>
</comment>
<feature type="compositionally biased region" description="Polar residues" evidence="1">
    <location>
        <begin position="178"/>
        <end position="193"/>
    </location>
</feature>
<name>A0A4Z2F8L0_9TELE</name>
<keyword evidence="3" id="KW-1185">Reference proteome</keyword>
<feature type="region of interest" description="Disordered" evidence="1">
    <location>
        <begin position="173"/>
        <end position="221"/>
    </location>
</feature>
<gene>
    <name evidence="2" type="ORF">EYF80_052696</name>
</gene>
<evidence type="ECO:0000313" key="3">
    <source>
        <dbReference type="Proteomes" id="UP000314294"/>
    </source>
</evidence>
<evidence type="ECO:0000256" key="1">
    <source>
        <dbReference type="SAM" id="MobiDB-lite"/>
    </source>
</evidence>
<dbReference type="AlphaFoldDB" id="A0A4Z2F8L0"/>
<evidence type="ECO:0000313" key="2">
    <source>
        <dbReference type="EMBL" id="TNN37134.1"/>
    </source>
</evidence>
<protein>
    <submittedName>
        <fullName evidence="2">Uncharacterized protein</fullName>
    </submittedName>
</protein>
<feature type="compositionally biased region" description="Basic and acidic residues" evidence="1">
    <location>
        <begin position="361"/>
        <end position="379"/>
    </location>
</feature>
<dbReference type="EMBL" id="SRLO01001528">
    <property type="protein sequence ID" value="TNN37134.1"/>
    <property type="molecule type" value="Genomic_DNA"/>
</dbReference>
<feature type="compositionally biased region" description="Low complexity" evidence="1">
    <location>
        <begin position="327"/>
        <end position="343"/>
    </location>
</feature>